<dbReference type="AlphaFoldDB" id="A0A7G2CT03"/>
<dbReference type="OrthoDB" id="9998495at2759"/>
<dbReference type="PANTHER" id="PTHR34846:SF10">
    <property type="entry name" value="CYTOPLASMIC PROTEIN"/>
    <property type="match status" value="1"/>
</dbReference>
<evidence type="ECO:0000259" key="1">
    <source>
        <dbReference type="Pfam" id="PF02627"/>
    </source>
</evidence>
<dbReference type="Pfam" id="PF02627">
    <property type="entry name" value="CMD"/>
    <property type="match status" value="1"/>
</dbReference>
<dbReference type="PANTHER" id="PTHR34846">
    <property type="entry name" value="4-CARBOXYMUCONOLACTONE DECARBOXYLASE FAMILY PROTEIN (AFU_ORTHOLOGUE AFUA_6G11590)"/>
    <property type="match status" value="1"/>
</dbReference>
<evidence type="ECO:0000313" key="3">
    <source>
        <dbReference type="Proteomes" id="UP000515908"/>
    </source>
</evidence>
<dbReference type="InterPro" id="IPR029032">
    <property type="entry name" value="AhpD-like"/>
</dbReference>
<dbReference type="SUPFAM" id="SSF69118">
    <property type="entry name" value="AhpD-like"/>
    <property type="match status" value="1"/>
</dbReference>
<organism evidence="2 3">
    <name type="scientific">Angomonas deanei</name>
    <dbReference type="NCBI Taxonomy" id="59799"/>
    <lineage>
        <taxon>Eukaryota</taxon>
        <taxon>Discoba</taxon>
        <taxon>Euglenozoa</taxon>
        <taxon>Kinetoplastea</taxon>
        <taxon>Metakinetoplastina</taxon>
        <taxon>Trypanosomatida</taxon>
        <taxon>Trypanosomatidae</taxon>
        <taxon>Strigomonadinae</taxon>
        <taxon>Angomonas</taxon>
    </lineage>
</organism>
<dbReference type="GO" id="GO:0051920">
    <property type="term" value="F:peroxiredoxin activity"/>
    <property type="evidence" value="ECO:0007669"/>
    <property type="project" value="InterPro"/>
</dbReference>
<proteinExistence type="predicted"/>
<reference evidence="2 3" key="1">
    <citation type="submission" date="2020-08" db="EMBL/GenBank/DDBJ databases">
        <authorList>
            <person name="Newling K."/>
            <person name="Davey J."/>
            <person name="Forrester S."/>
        </authorList>
    </citation>
    <scope>NUCLEOTIDE SEQUENCE [LARGE SCALE GENOMIC DNA]</scope>
    <source>
        <strain evidence="3">Crithidia deanei Carvalho (ATCC PRA-265)</strain>
    </source>
</reference>
<feature type="domain" description="Carboxymuconolactone decarboxylase-like" evidence="1">
    <location>
        <begin position="34"/>
        <end position="98"/>
    </location>
</feature>
<evidence type="ECO:0000313" key="2">
    <source>
        <dbReference type="EMBL" id="CAD2222956.1"/>
    </source>
</evidence>
<dbReference type="VEuPathDB" id="TriTrypDB:ADEAN_001051500"/>
<keyword evidence="3" id="KW-1185">Reference proteome</keyword>
<dbReference type="InterPro" id="IPR003779">
    <property type="entry name" value="CMD-like"/>
</dbReference>
<gene>
    <name evidence="2" type="ORF">ADEAN_001051500</name>
</gene>
<dbReference type="EMBL" id="LR877173">
    <property type="protein sequence ID" value="CAD2222956.1"/>
    <property type="molecule type" value="Genomic_DNA"/>
</dbReference>
<dbReference type="NCBIfam" id="TIGR00778">
    <property type="entry name" value="ahpD_dom"/>
    <property type="match status" value="1"/>
</dbReference>
<dbReference type="Gene3D" id="1.20.1290.10">
    <property type="entry name" value="AhpD-like"/>
    <property type="match status" value="1"/>
</dbReference>
<dbReference type="Proteomes" id="UP000515908">
    <property type="component" value="Chromosome 29"/>
</dbReference>
<name>A0A7G2CT03_9TRYP</name>
<dbReference type="InterPro" id="IPR004675">
    <property type="entry name" value="AhpD_core"/>
</dbReference>
<accession>A0A7G2CT03</accession>
<sequence length="150" mass="17061">MFHRSSLTYVNGFRQIPETLKAMQNVEKSFESFSISQKWRELARLRASHINGCPVCVSVHSKEALAGGVSDTQIHQLPVWPHSNAFDEKEKAVLFWTDKLTKPHKGISLADVQRVREHLSEKEVVELTAVLSSINAFNRATLAFDLMERK</sequence>
<protein>
    <submittedName>
        <fullName evidence="2">Carboxymuconolactone decarboxylase family, putative</fullName>
    </submittedName>
</protein>